<name>A0A068U0W0_COFCA</name>
<dbReference type="EMBL" id="HG739090">
    <property type="protein sequence ID" value="CDP01223.1"/>
    <property type="molecule type" value="Genomic_DNA"/>
</dbReference>
<protein>
    <submittedName>
        <fullName evidence="2">Uncharacterized protein</fullName>
    </submittedName>
</protein>
<reference evidence="3" key="1">
    <citation type="journal article" date="2014" name="Science">
        <title>The coffee genome provides insight into the convergent evolution of caffeine biosynthesis.</title>
        <authorList>
            <person name="Denoeud F."/>
            <person name="Carretero-Paulet L."/>
            <person name="Dereeper A."/>
            <person name="Droc G."/>
            <person name="Guyot R."/>
            <person name="Pietrella M."/>
            <person name="Zheng C."/>
            <person name="Alberti A."/>
            <person name="Anthony F."/>
            <person name="Aprea G."/>
            <person name="Aury J.M."/>
            <person name="Bento P."/>
            <person name="Bernard M."/>
            <person name="Bocs S."/>
            <person name="Campa C."/>
            <person name="Cenci A."/>
            <person name="Combes M.C."/>
            <person name="Crouzillat D."/>
            <person name="Da Silva C."/>
            <person name="Daddiego L."/>
            <person name="De Bellis F."/>
            <person name="Dussert S."/>
            <person name="Garsmeur O."/>
            <person name="Gayraud T."/>
            <person name="Guignon V."/>
            <person name="Jahn K."/>
            <person name="Jamilloux V."/>
            <person name="Joet T."/>
            <person name="Labadie K."/>
            <person name="Lan T."/>
            <person name="Leclercq J."/>
            <person name="Lepelley M."/>
            <person name="Leroy T."/>
            <person name="Li L.T."/>
            <person name="Librado P."/>
            <person name="Lopez L."/>
            <person name="Munoz A."/>
            <person name="Noel B."/>
            <person name="Pallavicini A."/>
            <person name="Perrotta G."/>
            <person name="Poncet V."/>
            <person name="Pot D."/>
            <person name="Priyono X."/>
            <person name="Rigoreau M."/>
            <person name="Rouard M."/>
            <person name="Rozas J."/>
            <person name="Tranchant-Dubreuil C."/>
            <person name="VanBuren R."/>
            <person name="Zhang Q."/>
            <person name="Andrade A.C."/>
            <person name="Argout X."/>
            <person name="Bertrand B."/>
            <person name="de Kochko A."/>
            <person name="Graziosi G."/>
            <person name="Henry R.J."/>
            <person name="Jayarama X."/>
            <person name="Ming R."/>
            <person name="Nagai C."/>
            <person name="Rounsley S."/>
            <person name="Sankoff D."/>
            <person name="Giuliano G."/>
            <person name="Albert V.A."/>
            <person name="Wincker P."/>
            <person name="Lashermes P."/>
        </authorList>
    </citation>
    <scope>NUCLEOTIDE SEQUENCE [LARGE SCALE GENOMIC DNA]</scope>
    <source>
        <strain evidence="3">cv. DH200-94</strain>
    </source>
</reference>
<accession>A0A068U0W0</accession>
<proteinExistence type="predicted"/>
<evidence type="ECO:0000313" key="2">
    <source>
        <dbReference type="EMBL" id="CDP01223.1"/>
    </source>
</evidence>
<dbReference type="InParanoid" id="A0A068U0W0"/>
<keyword evidence="1" id="KW-0472">Membrane</keyword>
<organism evidence="2 3">
    <name type="scientific">Coffea canephora</name>
    <name type="common">Robusta coffee</name>
    <dbReference type="NCBI Taxonomy" id="49390"/>
    <lineage>
        <taxon>Eukaryota</taxon>
        <taxon>Viridiplantae</taxon>
        <taxon>Streptophyta</taxon>
        <taxon>Embryophyta</taxon>
        <taxon>Tracheophyta</taxon>
        <taxon>Spermatophyta</taxon>
        <taxon>Magnoliopsida</taxon>
        <taxon>eudicotyledons</taxon>
        <taxon>Gunneridae</taxon>
        <taxon>Pentapetalae</taxon>
        <taxon>asterids</taxon>
        <taxon>lamiids</taxon>
        <taxon>Gentianales</taxon>
        <taxon>Rubiaceae</taxon>
        <taxon>Ixoroideae</taxon>
        <taxon>Gardenieae complex</taxon>
        <taxon>Bertiereae - Coffeeae clade</taxon>
        <taxon>Coffeeae</taxon>
        <taxon>Coffea</taxon>
    </lineage>
</organism>
<gene>
    <name evidence="2" type="ORF">GSCOC_T00034796001</name>
</gene>
<dbReference type="Gramene" id="CDP01223">
    <property type="protein sequence ID" value="CDP01223"/>
    <property type="gene ID" value="GSCOC_T00034796001"/>
</dbReference>
<keyword evidence="3" id="KW-1185">Reference proteome</keyword>
<keyword evidence="1" id="KW-1133">Transmembrane helix</keyword>
<keyword evidence="1" id="KW-0812">Transmembrane</keyword>
<evidence type="ECO:0000313" key="3">
    <source>
        <dbReference type="Proteomes" id="UP000295252"/>
    </source>
</evidence>
<feature type="transmembrane region" description="Helical" evidence="1">
    <location>
        <begin position="12"/>
        <end position="36"/>
    </location>
</feature>
<dbReference type="Proteomes" id="UP000295252">
    <property type="component" value="Chromosome II"/>
</dbReference>
<evidence type="ECO:0000256" key="1">
    <source>
        <dbReference type="SAM" id="Phobius"/>
    </source>
</evidence>
<sequence>MKQHQESSTQCLLMVLGLISLYGSAWCPICFTTIVLSSSITWEQVRQTPIIMILNTAPPSRVMHLTSGQSYRERERSRSGHIWRSKCVLVLFLLQKYHRWLHLLW</sequence>
<dbReference type="AlphaFoldDB" id="A0A068U0W0"/>